<dbReference type="InterPro" id="IPR034904">
    <property type="entry name" value="FSCA_dom_sf"/>
</dbReference>
<organism evidence="10 11">
    <name type="scientific">Porphyromonas miyakawae</name>
    <dbReference type="NCBI Taxonomy" id="3137470"/>
    <lineage>
        <taxon>Bacteria</taxon>
        <taxon>Pseudomonadati</taxon>
        <taxon>Bacteroidota</taxon>
        <taxon>Bacteroidia</taxon>
        <taxon>Bacteroidales</taxon>
        <taxon>Porphyromonadaceae</taxon>
        <taxon>Porphyromonas</taxon>
    </lineage>
</organism>
<keyword evidence="7 8" id="KW-0411">Iron-sulfur</keyword>
<dbReference type="RefSeq" id="WP_411914864.1">
    <property type="nucleotide sequence ID" value="NZ_BAAFSF010000001.1"/>
</dbReference>
<dbReference type="EMBL" id="BAAFSF010000001">
    <property type="protein sequence ID" value="GAB1251048.1"/>
    <property type="molecule type" value="Genomic_DNA"/>
</dbReference>
<proteinExistence type="inferred from homology"/>
<comment type="subunit">
    <text evidence="8">Homodimer.</text>
</comment>
<evidence type="ECO:0000256" key="2">
    <source>
        <dbReference type="ARBA" id="ARBA00008205"/>
    </source>
</evidence>
<feature type="domain" description="MIP18 family-like" evidence="9">
    <location>
        <begin position="8"/>
        <end position="66"/>
    </location>
</feature>
<comment type="similarity">
    <text evidence="1">In the N-terminal section; belongs to the MIP18 family.</text>
</comment>
<feature type="binding site" evidence="8">
    <location>
        <begin position="109"/>
        <end position="116"/>
    </location>
    <ligand>
        <name>ATP</name>
        <dbReference type="ChEBI" id="CHEBI:30616"/>
    </ligand>
</feature>
<keyword evidence="8" id="KW-0378">Hydrolase</keyword>
<evidence type="ECO:0000256" key="3">
    <source>
        <dbReference type="ARBA" id="ARBA00022723"/>
    </source>
</evidence>
<protein>
    <recommendedName>
        <fullName evidence="8">Iron-sulfur cluster carrier protein</fullName>
    </recommendedName>
</protein>
<keyword evidence="4 8" id="KW-0547">Nucleotide-binding</keyword>
<comment type="similarity">
    <text evidence="8">Belongs to the Mrp/NBP35 ATP-binding proteins family.</text>
</comment>
<dbReference type="Gene3D" id="3.40.50.300">
    <property type="entry name" value="P-loop containing nucleotide triphosphate hydrolases"/>
    <property type="match status" value="1"/>
</dbReference>
<dbReference type="InterPro" id="IPR027417">
    <property type="entry name" value="P-loop_NTPase"/>
</dbReference>
<dbReference type="Proteomes" id="UP001628220">
    <property type="component" value="Unassembled WGS sequence"/>
</dbReference>
<reference evidence="10 11" key="1">
    <citation type="journal article" date="2025" name="Int. J. Syst. Evol. Microbiol.">
        <title>Desulfovibrio falkowii sp. nov., Porphyromonas miyakawae sp. nov., Mediterraneibacter flintii sp. nov. and Owariibacterium komagatae gen. nov., sp. nov., isolated from human faeces.</title>
        <authorList>
            <person name="Hamaguchi T."/>
            <person name="Ohara M."/>
            <person name="Hisatomi A."/>
            <person name="Sekiguchi K."/>
            <person name="Takeda J.I."/>
            <person name="Ueyama J."/>
            <person name="Ito M."/>
            <person name="Nishiwaki H."/>
            <person name="Ogi T."/>
            <person name="Hirayama M."/>
            <person name="Ohkuma M."/>
            <person name="Sakamoto M."/>
            <person name="Ohno K."/>
        </authorList>
    </citation>
    <scope>NUCLEOTIDE SEQUENCE [LARGE SCALE GENOMIC DNA]</scope>
    <source>
        <strain evidence="10 11">13CB11C</strain>
    </source>
</reference>
<comment type="similarity">
    <text evidence="2">In the C-terminal section; belongs to the Mrp/NBP35 ATP-binding proteins family.</text>
</comment>
<dbReference type="Pfam" id="PF01883">
    <property type="entry name" value="FeS_assembly_P"/>
    <property type="match status" value="1"/>
</dbReference>
<evidence type="ECO:0000256" key="6">
    <source>
        <dbReference type="ARBA" id="ARBA00023004"/>
    </source>
</evidence>
<comment type="caution">
    <text evidence="10">The sequence shown here is derived from an EMBL/GenBank/DDBJ whole genome shotgun (WGS) entry which is preliminary data.</text>
</comment>
<name>A0ABQ0E023_9PORP</name>
<evidence type="ECO:0000313" key="10">
    <source>
        <dbReference type="EMBL" id="GAB1251048.1"/>
    </source>
</evidence>
<dbReference type="CDD" id="cd02037">
    <property type="entry name" value="Mrp_NBP35"/>
    <property type="match status" value="1"/>
</dbReference>
<gene>
    <name evidence="10" type="ORF">Tsumi_01520</name>
</gene>
<dbReference type="InterPro" id="IPR002744">
    <property type="entry name" value="MIP18-like"/>
</dbReference>
<dbReference type="InterPro" id="IPR000808">
    <property type="entry name" value="Mrp-like_CS"/>
</dbReference>
<dbReference type="SUPFAM" id="SSF52540">
    <property type="entry name" value="P-loop containing nucleoside triphosphate hydrolases"/>
    <property type="match status" value="1"/>
</dbReference>
<dbReference type="InterPro" id="IPR044304">
    <property type="entry name" value="NUBPL-like"/>
</dbReference>
<evidence type="ECO:0000256" key="1">
    <source>
        <dbReference type="ARBA" id="ARBA00007352"/>
    </source>
</evidence>
<comment type="function">
    <text evidence="8">Binds and transfers iron-sulfur (Fe-S) clusters to target apoproteins. Can hydrolyze ATP.</text>
</comment>
<dbReference type="SUPFAM" id="SSF117916">
    <property type="entry name" value="Fe-S cluster assembly (FSCA) domain-like"/>
    <property type="match status" value="1"/>
</dbReference>
<dbReference type="InterPro" id="IPR033756">
    <property type="entry name" value="YlxH/NBP35"/>
</dbReference>
<dbReference type="InterPro" id="IPR019591">
    <property type="entry name" value="Mrp/NBP35_ATP-bd"/>
</dbReference>
<evidence type="ECO:0000256" key="4">
    <source>
        <dbReference type="ARBA" id="ARBA00022741"/>
    </source>
</evidence>
<keyword evidence="5 8" id="KW-0067">ATP-binding</keyword>
<evidence type="ECO:0000256" key="8">
    <source>
        <dbReference type="HAMAP-Rule" id="MF_02040"/>
    </source>
</evidence>
<keyword evidence="6 8" id="KW-0408">Iron</keyword>
<dbReference type="PANTHER" id="PTHR42961">
    <property type="entry name" value="IRON-SULFUR PROTEIN NUBPL"/>
    <property type="match status" value="1"/>
</dbReference>
<dbReference type="Gene3D" id="3.30.300.130">
    <property type="entry name" value="Fe-S cluster assembly (FSCA)"/>
    <property type="match status" value="1"/>
</dbReference>
<dbReference type="PANTHER" id="PTHR42961:SF2">
    <property type="entry name" value="IRON-SULFUR PROTEIN NUBPL"/>
    <property type="match status" value="1"/>
</dbReference>
<keyword evidence="3 8" id="KW-0479">Metal-binding</keyword>
<evidence type="ECO:0000259" key="9">
    <source>
        <dbReference type="Pfam" id="PF01883"/>
    </source>
</evidence>
<evidence type="ECO:0000256" key="7">
    <source>
        <dbReference type="ARBA" id="ARBA00023014"/>
    </source>
</evidence>
<dbReference type="GO" id="GO:0005524">
    <property type="term" value="F:ATP binding"/>
    <property type="evidence" value="ECO:0007669"/>
    <property type="project" value="UniProtKB-KW"/>
</dbReference>
<keyword evidence="11" id="KW-1185">Reference proteome</keyword>
<dbReference type="PROSITE" id="PS01215">
    <property type="entry name" value="MRP"/>
    <property type="match status" value="1"/>
</dbReference>
<dbReference type="HAMAP" id="MF_02040">
    <property type="entry name" value="Mrp_NBP35"/>
    <property type="match status" value="1"/>
</dbReference>
<accession>A0ABQ0E023</accession>
<dbReference type="Pfam" id="PF10609">
    <property type="entry name" value="ParA"/>
    <property type="match status" value="1"/>
</dbReference>
<sequence length="370" mass="40481">MDLYPQLILDALKKVRYPGTGEDIVSLGMVEALRIEGHKVSFNLRFAKHNDPFHKSVIKAAEQALLTFVSPDIEIKGNITPLFPEAKPVAETTEQPLKGVKNTIAIFSGKGGVGKSTLTANLAVALSLKGYRVGVIDADIYGPSMPKMFGCEEARPVAQEIDGKELIEPIEVFNGIKLLSIGFFVDPDKALIWRGSMASNAVTQIITQANWGELDFLLLDMPPGTGDIHLTIVQTIALSGIIMVTTPQEVALVDVRKGIDLFTNDKIEVPILGIVENMAWFTPQELPNNRYYIFGKGGGERLAQELKLPLLAQIPIVESICSSGDQGQPSASQKDNMLSLFFDNFADAVVKAVQERNSKEPPTKRVEMRH</sequence>
<evidence type="ECO:0000313" key="11">
    <source>
        <dbReference type="Proteomes" id="UP001628220"/>
    </source>
</evidence>
<evidence type="ECO:0000256" key="5">
    <source>
        <dbReference type="ARBA" id="ARBA00022840"/>
    </source>
</evidence>